<keyword evidence="1" id="KW-0472">Membrane</keyword>
<dbReference type="EMBL" id="LGTW01000007">
    <property type="protein sequence ID" value="KWX23646.1"/>
    <property type="molecule type" value="Genomic_DNA"/>
</dbReference>
<feature type="transmembrane region" description="Helical" evidence="1">
    <location>
        <begin position="12"/>
        <end position="33"/>
    </location>
</feature>
<organism evidence="2 3">
    <name type="scientific">Mycolicibacterium wolinskyi</name>
    <dbReference type="NCBI Taxonomy" id="59750"/>
    <lineage>
        <taxon>Bacteria</taxon>
        <taxon>Bacillati</taxon>
        <taxon>Actinomycetota</taxon>
        <taxon>Actinomycetes</taxon>
        <taxon>Mycobacteriales</taxon>
        <taxon>Mycobacteriaceae</taxon>
        <taxon>Mycolicibacterium</taxon>
    </lineage>
</organism>
<dbReference type="OrthoDB" id="4559029at2"/>
<dbReference type="STRING" id="59750.AWC31_02915"/>
<gene>
    <name evidence="2" type="ORF">AFM11_12635</name>
</gene>
<evidence type="ECO:0000256" key="1">
    <source>
        <dbReference type="SAM" id="Phobius"/>
    </source>
</evidence>
<dbReference type="Proteomes" id="UP000070612">
    <property type="component" value="Unassembled WGS sequence"/>
</dbReference>
<evidence type="ECO:0000313" key="2">
    <source>
        <dbReference type="EMBL" id="KWX23646.1"/>
    </source>
</evidence>
<evidence type="ECO:0000313" key="3">
    <source>
        <dbReference type="Proteomes" id="UP000070612"/>
    </source>
</evidence>
<reference evidence="2 3" key="1">
    <citation type="submission" date="2015-07" db="EMBL/GenBank/DDBJ databases">
        <title>A draft genome sequence of Mycobacterium wolinskyi.</title>
        <authorList>
            <person name="de Man T.J."/>
            <person name="Perry K.A."/>
            <person name="Coulliette A.D."/>
            <person name="Jensen B."/>
            <person name="Toney N.C."/>
            <person name="Limbago B.M."/>
            <person name="Noble-Wang J."/>
        </authorList>
    </citation>
    <scope>NUCLEOTIDE SEQUENCE [LARGE SCALE GENOMIC DNA]</scope>
    <source>
        <strain evidence="2 3">CDC_01</strain>
    </source>
</reference>
<name>A0A132PMT1_9MYCO</name>
<feature type="transmembrane region" description="Helical" evidence="1">
    <location>
        <begin position="80"/>
        <end position="99"/>
    </location>
</feature>
<keyword evidence="3" id="KW-1185">Reference proteome</keyword>
<accession>A0A132PMT1</accession>
<keyword evidence="1" id="KW-0812">Transmembrane</keyword>
<protein>
    <submittedName>
        <fullName evidence="2">Uncharacterized protein</fullName>
    </submittedName>
</protein>
<keyword evidence="1" id="KW-1133">Transmembrane helix</keyword>
<feature type="transmembrane region" description="Helical" evidence="1">
    <location>
        <begin position="119"/>
        <end position="137"/>
    </location>
</feature>
<sequence length="164" mass="17442">MAVTDRGGGVIATRIVLGLTGIAVAGYGAVLLWDNPPVVITRILVWAVVGVAVHDLVFAPLCAALGLAGRRLLPVGWQSPVAVAGLCSVVLVLLAIPVYGKPGLRPDNPTVLDRDYPLGLWISLAVVWLCVPAYYAATRRLPVRQDDVVEHERADDVERQPPAV</sequence>
<comment type="caution">
    <text evidence="2">The sequence shown here is derived from an EMBL/GenBank/DDBJ whole genome shotgun (WGS) entry which is preliminary data.</text>
</comment>
<feature type="transmembrane region" description="Helical" evidence="1">
    <location>
        <begin position="45"/>
        <end position="68"/>
    </location>
</feature>
<proteinExistence type="predicted"/>
<dbReference type="AlphaFoldDB" id="A0A132PMT1"/>